<keyword evidence="2" id="KW-1185">Reference proteome</keyword>
<comment type="caution">
    <text evidence="1">The sequence shown here is derived from an EMBL/GenBank/DDBJ whole genome shotgun (WGS) entry which is preliminary data.</text>
</comment>
<protein>
    <recommendedName>
        <fullName evidence="3">TIGR02270 family protein</fullName>
    </recommendedName>
</protein>
<evidence type="ECO:0000313" key="2">
    <source>
        <dbReference type="Proteomes" id="UP001589645"/>
    </source>
</evidence>
<evidence type="ECO:0000313" key="1">
    <source>
        <dbReference type="EMBL" id="MFB9134093.1"/>
    </source>
</evidence>
<dbReference type="EMBL" id="JBHMEP010000001">
    <property type="protein sequence ID" value="MFB9134093.1"/>
    <property type="molecule type" value="Genomic_DNA"/>
</dbReference>
<name>A0ABV5HIQ3_9VIBR</name>
<sequence>MRQRISVEHIEEPLSAEVRQSYLDGIELEINQLSQLDPIWLAFCQEKLGLANESLNFILNQWLRLHQRGFPSHELDYLRLIERQNRALKDVYVAMFRLAPGLIYQLKNSEPQIFVWLMLQPEFGQSQQHRVVGLENLSQLTPIQANILVVQSSLDALDRDLVSLIEGEAPYAEPCFQWLKLRQTLSTSLCKRWLKFERIDERALNTTLAQLNDRDAIEWLDEHASGEQMLYERLLVKQDRNTWFRQYFGIEPAALPSAMVATYAKLLELKEFEWFDIQSEHAAYHYALVGDTQWTKSVIEHLATVDESDGETWLQALYVVYGERLPLNHLQLGIDYQWEEAVANLQTWLETGDEQLSLPSRLGFAFGFESSLRAMSDSAISADFRDWIWRQICLGARVYVPWDMSMPTRQQQQILDKLKQNKPAMDRFNLRNDHAVMGY</sequence>
<proteinExistence type="predicted"/>
<organism evidence="1 2">
    <name type="scientific">Vibrio olivae</name>
    <dbReference type="NCBI Taxonomy" id="1243002"/>
    <lineage>
        <taxon>Bacteria</taxon>
        <taxon>Pseudomonadati</taxon>
        <taxon>Pseudomonadota</taxon>
        <taxon>Gammaproteobacteria</taxon>
        <taxon>Vibrionales</taxon>
        <taxon>Vibrionaceae</taxon>
        <taxon>Vibrio</taxon>
    </lineage>
</organism>
<evidence type="ECO:0008006" key="3">
    <source>
        <dbReference type="Google" id="ProtNLM"/>
    </source>
</evidence>
<reference evidence="1 2" key="1">
    <citation type="submission" date="2024-09" db="EMBL/GenBank/DDBJ databases">
        <authorList>
            <person name="Sun Q."/>
            <person name="Mori K."/>
        </authorList>
    </citation>
    <scope>NUCLEOTIDE SEQUENCE [LARGE SCALE GENOMIC DNA]</scope>
    <source>
        <strain evidence="1 2">CECT 8064</strain>
    </source>
</reference>
<gene>
    <name evidence="1" type="ORF">ACFFUV_03820</name>
</gene>
<accession>A0ABV5HIQ3</accession>
<dbReference type="RefSeq" id="WP_390189819.1">
    <property type="nucleotide sequence ID" value="NZ_JBHMEP010000001.1"/>
</dbReference>
<dbReference type="Proteomes" id="UP001589645">
    <property type="component" value="Unassembled WGS sequence"/>
</dbReference>